<evidence type="ECO:0000313" key="1">
    <source>
        <dbReference type="EMBL" id="CAK9070556.1"/>
    </source>
</evidence>
<evidence type="ECO:0000313" key="2">
    <source>
        <dbReference type="Proteomes" id="UP001642484"/>
    </source>
</evidence>
<protein>
    <submittedName>
        <fullName evidence="1">Uncharacterized protein</fullName>
    </submittedName>
</protein>
<dbReference type="Proteomes" id="UP001642484">
    <property type="component" value="Unassembled WGS sequence"/>
</dbReference>
<proteinExistence type="predicted"/>
<dbReference type="EMBL" id="CAXAMN010022518">
    <property type="protein sequence ID" value="CAK9070556.1"/>
    <property type="molecule type" value="Genomic_DNA"/>
</dbReference>
<gene>
    <name evidence="1" type="ORF">CCMP2556_LOCUS34706</name>
</gene>
<reference evidence="1 2" key="1">
    <citation type="submission" date="2024-02" db="EMBL/GenBank/DDBJ databases">
        <authorList>
            <person name="Chen Y."/>
            <person name="Shah S."/>
            <person name="Dougan E. K."/>
            <person name="Thang M."/>
            <person name="Chan C."/>
        </authorList>
    </citation>
    <scope>NUCLEOTIDE SEQUENCE [LARGE SCALE GENOMIC DNA]</scope>
</reference>
<sequence>MQLSRSEASLTRAPGAAGAAPEPRALNAGVRVGRAGGPVRSGVGEEKHEEVLWKMQRQLQKAETMLSTCMQTVEAAWEMSAQKLAKFDEKLSELDGRLLLLNDKQQLDAASLSVNALPATPSMEPLTVASKTAPVPSDLFHHSSRLSSLENRVVELQQRLDATPSSHVQDERKQMESLDFLNHRIASLSERLSAEAKVREAQFRRLEALLLKPAPAAPVSASPLRAHSVDHTQSMPSLPSRNLFLEAMEPKVEPTAAVLPTLPHSVSPSPTRRPFTPHVTPPGARRDLVPVVHVPRDAPRTPRCSPAPPYRRPSPMRMDAAGYTLLPHHVKAQREPIKEYLVANPVPVQHFTLETKR</sequence>
<comment type="caution">
    <text evidence="1">The sequence shown here is derived from an EMBL/GenBank/DDBJ whole genome shotgun (WGS) entry which is preliminary data.</text>
</comment>
<organism evidence="1 2">
    <name type="scientific">Durusdinium trenchii</name>
    <dbReference type="NCBI Taxonomy" id="1381693"/>
    <lineage>
        <taxon>Eukaryota</taxon>
        <taxon>Sar</taxon>
        <taxon>Alveolata</taxon>
        <taxon>Dinophyceae</taxon>
        <taxon>Suessiales</taxon>
        <taxon>Symbiodiniaceae</taxon>
        <taxon>Durusdinium</taxon>
    </lineage>
</organism>
<keyword evidence="2" id="KW-1185">Reference proteome</keyword>
<accession>A0ABP0P3E8</accession>
<name>A0ABP0P3E8_9DINO</name>